<accession>A0A0C9RV66</accession>
<dbReference type="InterPro" id="IPR043502">
    <property type="entry name" value="DNA/RNA_pol_sf"/>
</dbReference>
<gene>
    <name evidence="3" type="primary">DPOL</name>
    <name evidence="3" type="ORF">g.67392</name>
</gene>
<dbReference type="EMBL" id="GBYB01011581">
    <property type="protein sequence ID" value="JAG81348.1"/>
    <property type="molecule type" value="Transcribed_RNA"/>
</dbReference>
<feature type="compositionally biased region" description="Acidic residues" evidence="1">
    <location>
        <begin position="751"/>
        <end position="768"/>
    </location>
</feature>
<feature type="region of interest" description="Disordered" evidence="1">
    <location>
        <begin position="731"/>
        <end position="768"/>
    </location>
</feature>
<dbReference type="InterPro" id="IPR006133">
    <property type="entry name" value="DNA-dir_DNA_pol_B_exonuc"/>
</dbReference>
<reference evidence="3" key="1">
    <citation type="submission" date="2015-01" db="EMBL/GenBank/DDBJ databases">
        <title>Transcriptome Assembly of Fopius arisanus.</title>
        <authorList>
            <person name="Geib S."/>
        </authorList>
    </citation>
    <scope>NUCLEOTIDE SEQUENCE</scope>
</reference>
<evidence type="ECO:0000313" key="3">
    <source>
        <dbReference type="EMBL" id="JAG81348.1"/>
    </source>
</evidence>
<organism evidence="3">
    <name type="scientific">Fopius arisanus</name>
    <dbReference type="NCBI Taxonomy" id="64838"/>
    <lineage>
        <taxon>Eukaryota</taxon>
        <taxon>Metazoa</taxon>
        <taxon>Ecdysozoa</taxon>
        <taxon>Arthropoda</taxon>
        <taxon>Hexapoda</taxon>
        <taxon>Insecta</taxon>
        <taxon>Pterygota</taxon>
        <taxon>Neoptera</taxon>
        <taxon>Endopterygota</taxon>
        <taxon>Hymenoptera</taxon>
        <taxon>Apocrita</taxon>
        <taxon>Ichneumonoidea</taxon>
        <taxon>Braconidae</taxon>
        <taxon>Opiinae</taxon>
        <taxon>Fopius</taxon>
    </lineage>
</organism>
<evidence type="ECO:0000256" key="1">
    <source>
        <dbReference type="SAM" id="MobiDB-lite"/>
    </source>
</evidence>
<sequence>MEEEHRYRALLLRRLRSEAQHHITKLLDPDNGLVVDTDNQPVFVVEWMQTASNQIVGLGCDQSGSLRFLIPNTKPGLYAVVTDLPILYAHLAALRYSTKVSIHPKVELKCNNFSVLDLIQNYDKLTNNTQCLLVKIETDNIRDMMDLYFGFLKNEQAYRFINVPMYWSLDWQIMFDRFIIFHQYNDKIVDYTMPKVIHQWFDVNLIKYTGDAPVLPVISFDIETVSNDPNRVPTGEDMQDILFTVSIYYRHTQTLYTLIALPIDQDTDKSINQITNDDYANDYQYFNNPKTVFECFHSEKELLIRTMELLRPAGLHYLIGYNSMAYDMKYLIIRCVFYNLPIDEFIYRDGYATCARQIHIDEFRVTRSKFNQVMSSYKLGAVCSKLFDLNKQDVDAVKIRYTYFWMKKENRYVTTAECLAKNYPPIAHICHYNNYDTLLTDKLDCHINGIDYMIQQAHAGRLSVSSLNIHLKQIKCRLWSTLTIYGLENQIFLTTFKTAKFAVREPQLIDENTNQYDFVCKIYDFSDLLSLKKITTTMPPTRSLPSTSEKLQLSESKKIQYPGGANYCLGLYEVHDVQMYDYKTAYPLLIDRENISDETTCVMTASVLLHQMCRLTEEQRHSFVLYDYYVHTGRTKSETAILYYKYLELGFRCGGTFPFTYDELKKRGSAPIIVIWKGRLGVLSEIIKKLNIKRETIKRTRDIVKSSILCVEERRKRLKDKLMMMMYMEQTDEKNNTNENDDENTNSLENQEGDDFGCEGPCLDEEND</sequence>
<dbReference type="AlphaFoldDB" id="A0A0C9RV66"/>
<dbReference type="GO" id="GO:0042575">
    <property type="term" value="C:DNA polymerase complex"/>
    <property type="evidence" value="ECO:0007669"/>
    <property type="project" value="UniProtKB-ARBA"/>
</dbReference>
<dbReference type="Pfam" id="PF03104">
    <property type="entry name" value="DNA_pol_B_exo1"/>
    <property type="match status" value="1"/>
</dbReference>
<feature type="non-terminal residue" evidence="3">
    <location>
        <position position="768"/>
    </location>
</feature>
<dbReference type="GO" id="GO:0071897">
    <property type="term" value="P:DNA biosynthetic process"/>
    <property type="evidence" value="ECO:0007669"/>
    <property type="project" value="UniProtKB-ARBA"/>
</dbReference>
<proteinExistence type="predicted"/>
<dbReference type="InterPro" id="IPR012337">
    <property type="entry name" value="RNaseH-like_sf"/>
</dbReference>
<evidence type="ECO:0000259" key="2">
    <source>
        <dbReference type="Pfam" id="PF03104"/>
    </source>
</evidence>
<dbReference type="GO" id="GO:0003676">
    <property type="term" value="F:nucleic acid binding"/>
    <property type="evidence" value="ECO:0007669"/>
    <property type="project" value="InterPro"/>
</dbReference>
<protein>
    <submittedName>
        <fullName evidence="3">DPOL protein</fullName>
    </submittedName>
</protein>
<dbReference type="InterPro" id="IPR036397">
    <property type="entry name" value="RNaseH_sf"/>
</dbReference>
<dbReference type="SUPFAM" id="SSF53098">
    <property type="entry name" value="Ribonuclease H-like"/>
    <property type="match status" value="1"/>
</dbReference>
<feature type="domain" description="DNA-directed DNA polymerase family B exonuclease" evidence="2">
    <location>
        <begin position="208"/>
        <end position="337"/>
    </location>
</feature>
<dbReference type="Gene3D" id="3.30.420.10">
    <property type="entry name" value="Ribonuclease H-like superfamily/Ribonuclease H"/>
    <property type="match status" value="1"/>
</dbReference>
<name>A0A0C9RV66_9HYME</name>
<dbReference type="SUPFAM" id="SSF56672">
    <property type="entry name" value="DNA/RNA polymerases"/>
    <property type="match status" value="1"/>
</dbReference>